<dbReference type="Proteomes" id="UP000324222">
    <property type="component" value="Unassembled WGS sequence"/>
</dbReference>
<feature type="region of interest" description="Disordered" evidence="1">
    <location>
        <begin position="38"/>
        <end position="73"/>
    </location>
</feature>
<gene>
    <name evidence="2" type="ORF">E2C01_041515</name>
</gene>
<keyword evidence="3" id="KW-1185">Reference proteome</keyword>
<accession>A0A5B7FS35</accession>
<evidence type="ECO:0000256" key="1">
    <source>
        <dbReference type="SAM" id="MobiDB-lite"/>
    </source>
</evidence>
<feature type="compositionally biased region" description="Pro residues" evidence="1">
    <location>
        <begin position="54"/>
        <end position="73"/>
    </location>
</feature>
<dbReference type="EMBL" id="VSRR010007905">
    <property type="protein sequence ID" value="MPC47758.1"/>
    <property type="molecule type" value="Genomic_DNA"/>
</dbReference>
<organism evidence="2 3">
    <name type="scientific">Portunus trituberculatus</name>
    <name type="common">Swimming crab</name>
    <name type="synonym">Neptunus trituberculatus</name>
    <dbReference type="NCBI Taxonomy" id="210409"/>
    <lineage>
        <taxon>Eukaryota</taxon>
        <taxon>Metazoa</taxon>
        <taxon>Ecdysozoa</taxon>
        <taxon>Arthropoda</taxon>
        <taxon>Crustacea</taxon>
        <taxon>Multicrustacea</taxon>
        <taxon>Malacostraca</taxon>
        <taxon>Eumalacostraca</taxon>
        <taxon>Eucarida</taxon>
        <taxon>Decapoda</taxon>
        <taxon>Pleocyemata</taxon>
        <taxon>Brachyura</taxon>
        <taxon>Eubrachyura</taxon>
        <taxon>Portunoidea</taxon>
        <taxon>Portunidae</taxon>
        <taxon>Portuninae</taxon>
        <taxon>Portunus</taxon>
    </lineage>
</organism>
<evidence type="ECO:0000313" key="2">
    <source>
        <dbReference type="EMBL" id="MPC47758.1"/>
    </source>
</evidence>
<reference evidence="2 3" key="1">
    <citation type="submission" date="2019-05" db="EMBL/GenBank/DDBJ databases">
        <title>Another draft genome of Portunus trituberculatus and its Hox gene families provides insights of decapod evolution.</title>
        <authorList>
            <person name="Jeong J.-H."/>
            <person name="Song I."/>
            <person name="Kim S."/>
            <person name="Choi T."/>
            <person name="Kim D."/>
            <person name="Ryu S."/>
            <person name="Kim W."/>
        </authorList>
    </citation>
    <scope>NUCLEOTIDE SEQUENCE [LARGE SCALE GENOMIC DNA]</scope>
    <source>
        <tissue evidence="2">Muscle</tissue>
    </source>
</reference>
<sequence length="190" mass="20383">MSVLRPIKQPLPPPSPFRGTPFYPGTLSLLAPFLPAPKSPLPLSRSRPSSSPSLIPPPHSQPPSPIPPHVLPLPASNPPPLSLHLLSRASIIDLLHPPSSSLPSIPTTSNNPLHDPVSESVHLKRNSKSLTQGLRYAGPTTLVAVGLPASSCGLESVVRDWHRNGNLKGSTWGERRQKCVAKELEMLLVK</sequence>
<name>A0A5B7FS35_PORTR</name>
<proteinExistence type="predicted"/>
<evidence type="ECO:0000313" key="3">
    <source>
        <dbReference type="Proteomes" id="UP000324222"/>
    </source>
</evidence>
<feature type="compositionally biased region" description="Low complexity" evidence="1">
    <location>
        <begin position="41"/>
        <end position="53"/>
    </location>
</feature>
<dbReference type="AlphaFoldDB" id="A0A5B7FS35"/>
<protein>
    <submittedName>
        <fullName evidence="2">Uncharacterized protein</fullName>
    </submittedName>
</protein>
<comment type="caution">
    <text evidence="2">The sequence shown here is derived from an EMBL/GenBank/DDBJ whole genome shotgun (WGS) entry which is preliminary data.</text>
</comment>